<dbReference type="PROSITE" id="PS51078">
    <property type="entry name" value="ICLR_ED"/>
    <property type="match status" value="1"/>
</dbReference>
<dbReference type="GO" id="GO:0045892">
    <property type="term" value="P:negative regulation of DNA-templated transcription"/>
    <property type="evidence" value="ECO:0007669"/>
    <property type="project" value="TreeGrafter"/>
</dbReference>
<dbReference type="GO" id="GO:0003700">
    <property type="term" value="F:DNA-binding transcription factor activity"/>
    <property type="evidence" value="ECO:0007669"/>
    <property type="project" value="TreeGrafter"/>
</dbReference>
<dbReference type="SUPFAM" id="SSF55781">
    <property type="entry name" value="GAF domain-like"/>
    <property type="match status" value="1"/>
</dbReference>
<dbReference type="InterPro" id="IPR029016">
    <property type="entry name" value="GAF-like_dom_sf"/>
</dbReference>
<proteinExistence type="predicted"/>
<keyword evidence="1" id="KW-0805">Transcription regulation</keyword>
<reference evidence="8" key="1">
    <citation type="submission" date="2016-01" db="EMBL/GenBank/DDBJ databases">
        <authorList>
            <person name="Storey N.H."/>
            <person name="Neuman B.W."/>
        </authorList>
    </citation>
    <scope>NUCLEOTIDE SEQUENCE [LARGE SCALE GENOMIC DNA]</scope>
    <source>
        <strain evidence="8">NCPPB 2472</strain>
    </source>
</reference>
<keyword evidence="2" id="KW-0238">DNA-binding</keyword>
<dbReference type="PANTHER" id="PTHR30136:SF24">
    <property type="entry name" value="HTH-TYPE TRANSCRIPTIONAL REPRESSOR ALLR"/>
    <property type="match status" value="1"/>
</dbReference>
<evidence type="ECO:0000256" key="1">
    <source>
        <dbReference type="ARBA" id="ARBA00023015"/>
    </source>
</evidence>
<dbReference type="InterPro" id="IPR014757">
    <property type="entry name" value="Tscrpt_reg_IclR_C"/>
</dbReference>
<dbReference type="FunFam" id="1.10.10.10:FF:000056">
    <property type="entry name" value="IclR family transcriptional regulator"/>
    <property type="match status" value="1"/>
</dbReference>
<dbReference type="RefSeq" id="WP_017131347.1">
    <property type="nucleotide sequence ID" value="NZ_CP014135.1"/>
</dbReference>
<evidence type="ECO:0000313" key="7">
    <source>
        <dbReference type="EMBL" id="AMB85086.1"/>
    </source>
</evidence>
<feature type="compositionally biased region" description="Basic and acidic residues" evidence="6">
    <location>
        <begin position="14"/>
        <end position="26"/>
    </location>
</feature>
<dbReference type="InterPro" id="IPR050707">
    <property type="entry name" value="HTH_MetabolicPath_Reg"/>
</dbReference>
<dbReference type="OrthoDB" id="9807558at2"/>
<evidence type="ECO:0000313" key="8">
    <source>
        <dbReference type="Proteomes" id="UP000063229"/>
    </source>
</evidence>
<dbReference type="Pfam" id="PF01614">
    <property type="entry name" value="IclR_C"/>
    <property type="match status" value="1"/>
</dbReference>
<dbReference type="GO" id="GO:0003677">
    <property type="term" value="F:DNA binding"/>
    <property type="evidence" value="ECO:0007669"/>
    <property type="project" value="UniProtKB-KW"/>
</dbReference>
<dbReference type="SUPFAM" id="SSF46785">
    <property type="entry name" value="Winged helix' DNA-binding domain"/>
    <property type="match status" value="1"/>
</dbReference>
<dbReference type="KEGG" id="pagb:AWM79_07090"/>
<accession>A0A0X1SZ39</accession>
<evidence type="ECO:0000256" key="2">
    <source>
        <dbReference type="ARBA" id="ARBA00023125"/>
    </source>
</evidence>
<evidence type="ECO:0000256" key="4">
    <source>
        <dbReference type="ARBA" id="ARBA00040379"/>
    </source>
</evidence>
<evidence type="ECO:0000256" key="3">
    <source>
        <dbReference type="ARBA" id="ARBA00023163"/>
    </source>
</evidence>
<dbReference type="Proteomes" id="UP000063229">
    <property type="component" value="Chromosome"/>
</dbReference>
<dbReference type="Gene3D" id="1.10.10.10">
    <property type="entry name" value="Winged helix-like DNA-binding domain superfamily/Winged helix DNA-binding domain"/>
    <property type="match status" value="1"/>
</dbReference>
<keyword evidence="8" id="KW-1185">Reference proteome</keyword>
<dbReference type="SMART" id="SM00346">
    <property type="entry name" value="HTH_ICLR"/>
    <property type="match status" value="1"/>
</dbReference>
<organism evidence="7 8">
    <name type="scientific">Pseudomonas agarici</name>
    <dbReference type="NCBI Taxonomy" id="46677"/>
    <lineage>
        <taxon>Bacteria</taxon>
        <taxon>Pseudomonadati</taxon>
        <taxon>Pseudomonadota</taxon>
        <taxon>Gammaproteobacteria</taxon>
        <taxon>Pseudomonadales</taxon>
        <taxon>Pseudomonadaceae</taxon>
        <taxon>Pseudomonas</taxon>
    </lineage>
</organism>
<name>A0A0X1SZ39_PSEAA</name>
<evidence type="ECO:0000256" key="5">
    <source>
        <dbReference type="ARBA" id="ARBA00042627"/>
    </source>
</evidence>
<dbReference type="InterPro" id="IPR036390">
    <property type="entry name" value="WH_DNA-bd_sf"/>
</dbReference>
<dbReference type="InterPro" id="IPR036388">
    <property type="entry name" value="WH-like_DNA-bd_sf"/>
</dbReference>
<dbReference type="Pfam" id="PF09339">
    <property type="entry name" value="HTH_IclR"/>
    <property type="match status" value="1"/>
</dbReference>
<feature type="region of interest" description="Disordered" evidence="6">
    <location>
        <begin position="1"/>
        <end position="26"/>
    </location>
</feature>
<dbReference type="InterPro" id="IPR005471">
    <property type="entry name" value="Tscrpt_reg_IclR_N"/>
</dbReference>
<dbReference type="Gene3D" id="3.30.450.40">
    <property type="match status" value="1"/>
</dbReference>
<evidence type="ECO:0000256" key="6">
    <source>
        <dbReference type="SAM" id="MobiDB-lite"/>
    </source>
</evidence>
<dbReference type="STRING" id="46677.AWM79_07090"/>
<dbReference type="PROSITE" id="PS51077">
    <property type="entry name" value="HTH_ICLR"/>
    <property type="match status" value="1"/>
</dbReference>
<dbReference type="PANTHER" id="PTHR30136">
    <property type="entry name" value="HELIX-TURN-HELIX TRANSCRIPTIONAL REGULATOR, ICLR FAMILY"/>
    <property type="match status" value="1"/>
</dbReference>
<gene>
    <name evidence="7" type="ORF">AWM79_07090</name>
</gene>
<protein>
    <recommendedName>
        <fullName evidence="4">HTH-type transcriptional repressor AllR</fullName>
    </recommendedName>
    <alternativeName>
        <fullName evidence="5">Negative regulator of allantoin and glyoxylate utilization operons</fullName>
    </alternativeName>
</protein>
<sequence length="280" mass="30561">MNPLHNIKPTTGKSEGEKEVEGEKEGTRLSSVTAAIRLLKQFSEENSEMGISRLSRSLGVSKSTVHRLASTLLAENLLEQDPATERYRLGLGLFSLGALVRQRLTVTGVSKELLTELRDEVRENVELAILNGRDITYLYDFESPQAVRLRSRLGVSVPAIDGALGMAITAFQSDETINEFIKNSQKPLSAAEKKAIKDEIQLIRTKGFAAEKTNSKIGAVCVAAPVRDAMGSVTASIGVTVPHQRTDAKTMNMLSRRVLETAAEISLRLGYISEQASLYT</sequence>
<dbReference type="EMBL" id="CP014135">
    <property type="protein sequence ID" value="AMB85086.1"/>
    <property type="molecule type" value="Genomic_DNA"/>
</dbReference>
<keyword evidence="3" id="KW-0804">Transcription</keyword>
<dbReference type="AlphaFoldDB" id="A0A0X1SZ39"/>